<dbReference type="Proteomes" id="UP000540698">
    <property type="component" value="Unassembled WGS sequence"/>
</dbReference>
<dbReference type="Pfam" id="PF14525">
    <property type="entry name" value="AraC_binding_2"/>
    <property type="match status" value="1"/>
</dbReference>
<evidence type="ECO:0000259" key="5">
    <source>
        <dbReference type="PROSITE" id="PS01124"/>
    </source>
</evidence>
<dbReference type="GO" id="GO:0043565">
    <property type="term" value="F:sequence-specific DNA binding"/>
    <property type="evidence" value="ECO:0007669"/>
    <property type="project" value="InterPro"/>
</dbReference>
<evidence type="ECO:0000313" key="6">
    <source>
        <dbReference type="EMBL" id="NKY29499.1"/>
    </source>
</evidence>
<feature type="region of interest" description="Disordered" evidence="4">
    <location>
        <begin position="308"/>
        <end position="327"/>
    </location>
</feature>
<dbReference type="Pfam" id="PF12833">
    <property type="entry name" value="HTH_18"/>
    <property type="match status" value="1"/>
</dbReference>
<dbReference type="EMBL" id="JAAXOS010000013">
    <property type="protein sequence ID" value="NKY29499.1"/>
    <property type="molecule type" value="Genomic_DNA"/>
</dbReference>
<reference evidence="6 7" key="1">
    <citation type="submission" date="2020-04" db="EMBL/GenBank/DDBJ databases">
        <title>MicrobeNet Type strains.</title>
        <authorList>
            <person name="Nicholson A.C."/>
        </authorList>
    </citation>
    <scope>NUCLEOTIDE SEQUENCE [LARGE SCALE GENOMIC DNA]</scope>
    <source>
        <strain evidence="6 7">DSM 44956</strain>
    </source>
</reference>
<keyword evidence="2" id="KW-0238">DNA-binding</keyword>
<dbReference type="SUPFAM" id="SSF46689">
    <property type="entry name" value="Homeodomain-like"/>
    <property type="match status" value="1"/>
</dbReference>
<dbReference type="RefSeq" id="WP_168434191.1">
    <property type="nucleotide sequence ID" value="NZ_JAAXOS010000013.1"/>
</dbReference>
<dbReference type="GO" id="GO:0003700">
    <property type="term" value="F:DNA-binding transcription factor activity"/>
    <property type="evidence" value="ECO:0007669"/>
    <property type="project" value="InterPro"/>
</dbReference>
<comment type="caution">
    <text evidence="6">The sequence shown here is derived from an EMBL/GenBank/DDBJ whole genome shotgun (WGS) entry which is preliminary data.</text>
</comment>
<sequence length="327" mass="35857">MSIAEPYRVERVDTGEVPPRESADFWAEHVCRNQGTLQCRFASPASFRGATAVQRYAGYQLIDFWSDSIVYARTRADIRHDGDESLRVMIPVAGALRLRQDDITAQVVPGHGAVVTKTRPVEFRQPMAARGWVLNVPAGALPLELGAGPALIDLREGLGSVVTGMITELGKQRAAVDGPEFASACDTIVDLLGLCLRRRDAMPTVLATVDTAVRDHVRRHADDPSLTPTAIARSLGWSLRQVQLALHHTGTTPSDLIRAERLDRAHRRLREAPRDRTVVDIAYASGFRSLSAFGAAFKARFGVSPQEVRPHFPRVPRTSSDSSLNAR</sequence>
<evidence type="ECO:0000256" key="4">
    <source>
        <dbReference type="SAM" id="MobiDB-lite"/>
    </source>
</evidence>
<dbReference type="InterPro" id="IPR018060">
    <property type="entry name" value="HTH_AraC"/>
</dbReference>
<keyword evidence="1" id="KW-0805">Transcription regulation</keyword>
<feature type="domain" description="HTH araC/xylS-type" evidence="5">
    <location>
        <begin position="211"/>
        <end position="311"/>
    </location>
</feature>
<dbReference type="InterPro" id="IPR050204">
    <property type="entry name" value="AraC_XylS_family_regulators"/>
</dbReference>
<dbReference type="PROSITE" id="PS01124">
    <property type="entry name" value="HTH_ARAC_FAMILY_2"/>
    <property type="match status" value="1"/>
</dbReference>
<evidence type="ECO:0000256" key="3">
    <source>
        <dbReference type="ARBA" id="ARBA00023163"/>
    </source>
</evidence>
<dbReference type="SMART" id="SM00342">
    <property type="entry name" value="HTH_ARAC"/>
    <property type="match status" value="1"/>
</dbReference>
<dbReference type="PANTHER" id="PTHR46796">
    <property type="entry name" value="HTH-TYPE TRANSCRIPTIONAL ACTIVATOR RHAS-RELATED"/>
    <property type="match status" value="1"/>
</dbReference>
<dbReference type="Gene3D" id="1.10.10.60">
    <property type="entry name" value="Homeodomain-like"/>
    <property type="match status" value="1"/>
</dbReference>
<accession>A0A7X6R5F8</accession>
<keyword evidence="3" id="KW-0804">Transcription</keyword>
<evidence type="ECO:0000256" key="2">
    <source>
        <dbReference type="ARBA" id="ARBA00023125"/>
    </source>
</evidence>
<dbReference type="InterPro" id="IPR020449">
    <property type="entry name" value="Tscrpt_reg_AraC-type_HTH"/>
</dbReference>
<proteinExistence type="predicted"/>
<dbReference type="PANTHER" id="PTHR46796:SF6">
    <property type="entry name" value="ARAC SUBFAMILY"/>
    <property type="match status" value="1"/>
</dbReference>
<dbReference type="InterPro" id="IPR035418">
    <property type="entry name" value="AraC-bd_2"/>
</dbReference>
<evidence type="ECO:0000313" key="7">
    <source>
        <dbReference type="Proteomes" id="UP000540698"/>
    </source>
</evidence>
<dbReference type="InterPro" id="IPR018062">
    <property type="entry name" value="HTH_AraC-typ_CS"/>
</dbReference>
<keyword evidence="7" id="KW-1185">Reference proteome</keyword>
<name>A0A7X6R5F8_9NOCA</name>
<organism evidence="6 7">
    <name type="scientific">Nocardia gamkensis</name>
    <dbReference type="NCBI Taxonomy" id="352869"/>
    <lineage>
        <taxon>Bacteria</taxon>
        <taxon>Bacillati</taxon>
        <taxon>Actinomycetota</taxon>
        <taxon>Actinomycetes</taxon>
        <taxon>Mycobacteriales</taxon>
        <taxon>Nocardiaceae</taxon>
        <taxon>Nocardia</taxon>
    </lineage>
</organism>
<evidence type="ECO:0000256" key="1">
    <source>
        <dbReference type="ARBA" id="ARBA00023015"/>
    </source>
</evidence>
<dbReference type="InterPro" id="IPR009057">
    <property type="entry name" value="Homeodomain-like_sf"/>
</dbReference>
<dbReference type="PRINTS" id="PR00032">
    <property type="entry name" value="HTHARAC"/>
</dbReference>
<protein>
    <submittedName>
        <fullName evidence="6">AraC family transcriptional regulator</fullName>
    </submittedName>
</protein>
<dbReference type="PROSITE" id="PS00041">
    <property type="entry name" value="HTH_ARAC_FAMILY_1"/>
    <property type="match status" value="1"/>
</dbReference>
<feature type="compositionally biased region" description="Polar residues" evidence="4">
    <location>
        <begin position="317"/>
        <end position="327"/>
    </location>
</feature>
<gene>
    <name evidence="6" type="ORF">HGB38_25255</name>
</gene>
<dbReference type="AlphaFoldDB" id="A0A7X6R5F8"/>